<dbReference type="GeneID" id="9044081"/>
<dbReference type="InterPro" id="IPR036249">
    <property type="entry name" value="Thioredoxin-like_sf"/>
</dbReference>
<proteinExistence type="predicted"/>
<accession>C5LR06</accession>
<gene>
    <name evidence="2" type="ORF">Pmar_PMAR002961</name>
</gene>
<dbReference type="SUPFAM" id="SSF52833">
    <property type="entry name" value="Thioredoxin-like"/>
    <property type="match status" value="1"/>
</dbReference>
<keyword evidence="1" id="KW-0472">Membrane</keyword>
<dbReference type="Proteomes" id="UP000007800">
    <property type="component" value="Unassembled WGS sequence"/>
</dbReference>
<dbReference type="InterPro" id="IPR009737">
    <property type="entry name" value="Aim32/Apd1-like"/>
</dbReference>
<feature type="transmembrane region" description="Helical" evidence="1">
    <location>
        <begin position="284"/>
        <end position="302"/>
    </location>
</feature>
<dbReference type="InParanoid" id="C5LR06"/>
<dbReference type="CDD" id="cd03062">
    <property type="entry name" value="TRX_Fd_Sucrase"/>
    <property type="match status" value="1"/>
</dbReference>
<dbReference type="AlphaFoldDB" id="C5LR06"/>
<evidence type="ECO:0000313" key="2">
    <source>
        <dbReference type="EMBL" id="EER00891.1"/>
    </source>
</evidence>
<keyword evidence="1" id="KW-0812">Transmembrane</keyword>
<dbReference type="RefSeq" id="XP_002768173.1">
    <property type="nucleotide sequence ID" value="XM_002768127.1"/>
</dbReference>
<evidence type="ECO:0000313" key="3">
    <source>
        <dbReference type="Proteomes" id="UP000007800"/>
    </source>
</evidence>
<organism evidence="3">
    <name type="scientific">Perkinsus marinus (strain ATCC 50983 / TXsc)</name>
    <dbReference type="NCBI Taxonomy" id="423536"/>
    <lineage>
        <taxon>Eukaryota</taxon>
        <taxon>Sar</taxon>
        <taxon>Alveolata</taxon>
        <taxon>Perkinsozoa</taxon>
        <taxon>Perkinsea</taxon>
        <taxon>Perkinsida</taxon>
        <taxon>Perkinsidae</taxon>
        <taxon>Perkinsus</taxon>
    </lineage>
</organism>
<sequence length="316" mass="34462">MPCGSSSCCSNSCSKKQQCCNSEDTKTPDAVSVESSDDGCGENCACCGFDRPEMNTETVVGAMKKLAGQAYLIYGEHTAWPKEANTMDDKLKEMVDTLRKHLPKNFPVVIAEGIPGEDKEGDVLFFPSGLRIPAGADFSKIEVDKSQSPAPIAHPDAVPVPANSRHIFVCAHNNRDKRCGRCGPELASYIEALEDPRTHVRKCSHIGGHKFAGNLIIYDMKVADTGDWYGYVTPTNLKQILAHSERRHFTSGVYQSHWRGRTGMSKADCIEYAATKKRQQRMKIVIGGAVVGAAVAAAVMTLKGKKLEIPELVKED</sequence>
<dbReference type="Pfam" id="PF06999">
    <property type="entry name" value="Suc_Fer-like"/>
    <property type="match status" value="1"/>
</dbReference>
<dbReference type="PANTHER" id="PTHR31902:SF14">
    <property type="entry name" value="ACTIN PATCHES DISTAL PROTEIN 1"/>
    <property type="match status" value="1"/>
</dbReference>
<dbReference type="OMA" id="GYCGPIL"/>
<dbReference type="Gene3D" id="3.40.30.10">
    <property type="entry name" value="Glutaredoxin"/>
    <property type="match status" value="1"/>
</dbReference>
<dbReference type="PANTHER" id="PTHR31902">
    <property type="entry name" value="ACTIN PATCHES DISTAL PROTEIN 1"/>
    <property type="match status" value="1"/>
</dbReference>
<name>C5LR06_PERM5</name>
<dbReference type="EMBL" id="GG684654">
    <property type="protein sequence ID" value="EER00891.1"/>
    <property type="molecule type" value="Genomic_DNA"/>
</dbReference>
<reference evidence="2 3" key="1">
    <citation type="submission" date="2008-07" db="EMBL/GenBank/DDBJ databases">
        <authorList>
            <person name="El-Sayed N."/>
            <person name="Caler E."/>
            <person name="Inman J."/>
            <person name="Amedeo P."/>
            <person name="Hass B."/>
            <person name="Wortman J."/>
        </authorList>
    </citation>
    <scope>NUCLEOTIDE SEQUENCE [LARGE SCALE GENOMIC DNA]</scope>
    <source>
        <strain evidence="3">ATCC 50983 / TXsc</strain>
    </source>
</reference>
<keyword evidence="3" id="KW-1185">Reference proteome</keyword>
<evidence type="ECO:0000256" key="1">
    <source>
        <dbReference type="SAM" id="Phobius"/>
    </source>
</evidence>
<protein>
    <recommendedName>
        <fullName evidence="4">Sucrase/ferredoxin-like family protein</fullName>
    </recommendedName>
</protein>
<dbReference type="OrthoDB" id="10253744at2759"/>
<keyword evidence="1" id="KW-1133">Transmembrane helix</keyword>
<evidence type="ECO:0008006" key="4">
    <source>
        <dbReference type="Google" id="ProtNLM"/>
    </source>
</evidence>